<dbReference type="EMBL" id="AP021857">
    <property type="protein sequence ID" value="BBO21125.1"/>
    <property type="molecule type" value="Genomic_DNA"/>
</dbReference>
<dbReference type="Gene3D" id="3.40.1620.10">
    <property type="entry name" value="YefM-like domain"/>
    <property type="match status" value="1"/>
</dbReference>
<protein>
    <recommendedName>
        <fullName evidence="2">Antitoxin</fullName>
    </recommendedName>
</protein>
<name>A0A809R9W9_9PROT</name>
<comment type="function">
    <text evidence="2">Antitoxin component of a type II toxin-antitoxin (TA) system.</text>
</comment>
<dbReference type="NCBIfam" id="TIGR01552">
    <property type="entry name" value="phd_fam"/>
    <property type="match status" value="1"/>
</dbReference>
<sequence length="92" mass="9672">MAMDVSIRDFKNRLSEYLRLVGRGEKLVVTSHGNAVATVQPALAAPEGLPAIGGVVWAKGRPAVPARVSDLPAAKGSVAELIVAERERAVSR</sequence>
<reference evidence="3" key="1">
    <citation type="journal article" name="DNA Res.">
        <title>The physiological potential of anammox bacteria as revealed by their core genome structure.</title>
        <authorList>
            <person name="Okubo T."/>
            <person name="Toyoda A."/>
            <person name="Fukuhara K."/>
            <person name="Uchiyama I."/>
            <person name="Harigaya Y."/>
            <person name="Kuroiwa M."/>
            <person name="Suzuki T."/>
            <person name="Murakami Y."/>
            <person name="Suwa Y."/>
            <person name="Takami H."/>
        </authorList>
    </citation>
    <scope>NUCLEOTIDE SEQUENCE</scope>
    <source>
        <strain evidence="3">317325-3</strain>
    </source>
</reference>
<dbReference type="Pfam" id="PF02604">
    <property type="entry name" value="PhdYeFM_antitox"/>
    <property type="match status" value="1"/>
</dbReference>
<dbReference type="Proteomes" id="UP000662914">
    <property type="component" value="Chromosome"/>
</dbReference>
<dbReference type="AlphaFoldDB" id="A0A809R9W9"/>
<organism evidence="3 4">
    <name type="scientific">Candidatus Desulfobacillus denitrificans</name>
    <dbReference type="NCBI Taxonomy" id="2608985"/>
    <lineage>
        <taxon>Bacteria</taxon>
        <taxon>Pseudomonadati</taxon>
        <taxon>Pseudomonadota</taxon>
        <taxon>Betaproteobacteria</taxon>
        <taxon>Candidatus Desulfobacillus</taxon>
    </lineage>
</organism>
<dbReference type="InterPro" id="IPR036165">
    <property type="entry name" value="YefM-like_sf"/>
</dbReference>
<gene>
    <name evidence="3" type="ORF">DSYM_18240</name>
</gene>
<accession>A0A809R9W9</accession>
<dbReference type="KEGG" id="ddz:DSYM_18240"/>
<evidence type="ECO:0000256" key="2">
    <source>
        <dbReference type="RuleBase" id="RU362080"/>
    </source>
</evidence>
<proteinExistence type="inferred from homology"/>
<dbReference type="SUPFAM" id="SSF143120">
    <property type="entry name" value="YefM-like"/>
    <property type="match status" value="1"/>
</dbReference>
<evidence type="ECO:0000313" key="3">
    <source>
        <dbReference type="EMBL" id="BBO21125.1"/>
    </source>
</evidence>
<evidence type="ECO:0000256" key="1">
    <source>
        <dbReference type="ARBA" id="ARBA00009981"/>
    </source>
</evidence>
<dbReference type="InterPro" id="IPR006442">
    <property type="entry name" value="Antitoxin_Phd/YefM"/>
</dbReference>
<evidence type="ECO:0000313" key="4">
    <source>
        <dbReference type="Proteomes" id="UP000662914"/>
    </source>
</evidence>
<comment type="similarity">
    <text evidence="1 2">Belongs to the phD/YefM antitoxin family.</text>
</comment>